<dbReference type="Pfam" id="PF00201">
    <property type="entry name" value="UDPGT"/>
    <property type="match status" value="1"/>
</dbReference>
<name>A0A921YKZ6_MANSE</name>
<sequence length="516" mass="58709">MNTRVNFARYLLITCVIMTGVQTLNILGVFPYEGKSHFFVFHSYLQELAKRGHNVTVISHFPQKNPSPNYHDISLAGTSRVFEDMIPFERSYFVILKIGFFIVDIGTENCRKLLGHPEVQQLWKTKAKFDVVVVEQFNSDCGLGLAHQLGAPVVGINSHVLMPFHYSRFGIPYNPSFVPFQFFNGGTKPTLYERIESNIFHAYFKIIFKYWSQNVNQRTLAQYFDDVPPLDELAKDIKIMLLYHNFILYGSTILSSNVKEVGGYHVAAPKELPADIKKFIEESEHGVIYISFGSMLKASTTPRDKVEAIISAVSELPQRVIWKWDEKTLPGIPKNILVSKWLPQNDILAHPKVLAFFSHCGLLGTTEAIYHGVPVVGMPVFGDQPGNAAAIEESGLGVRILIEDLTKENLLEKIKTVLDPNFRNKVKQLSKAWHDRPMSAMDSAIYWTEFAAKYRNLTFRSPSADVPLYQYMYIDVILVLGSILITMFFVARTLLKLILYLTRLLSKDNKNKLKSN</sequence>
<feature type="transmembrane region" description="Helical" evidence="5">
    <location>
        <begin position="7"/>
        <end position="30"/>
    </location>
</feature>
<comment type="catalytic activity">
    <reaction evidence="5">
        <text>glucuronate acceptor + UDP-alpha-D-glucuronate = acceptor beta-D-glucuronoside + UDP + H(+)</text>
        <dbReference type="Rhea" id="RHEA:21032"/>
        <dbReference type="ChEBI" id="CHEBI:15378"/>
        <dbReference type="ChEBI" id="CHEBI:58052"/>
        <dbReference type="ChEBI" id="CHEBI:58223"/>
        <dbReference type="ChEBI" id="CHEBI:132367"/>
        <dbReference type="ChEBI" id="CHEBI:132368"/>
        <dbReference type="EC" id="2.4.1.17"/>
    </reaction>
</comment>
<evidence type="ECO:0000256" key="5">
    <source>
        <dbReference type="RuleBase" id="RU362059"/>
    </source>
</evidence>
<keyword evidence="5" id="KW-0812">Transmembrane</keyword>
<keyword evidence="5" id="KW-0472">Membrane</keyword>
<proteinExistence type="inferred from homology"/>
<dbReference type="PANTHER" id="PTHR48043:SF114">
    <property type="entry name" value="IP04436P-RELATED"/>
    <property type="match status" value="1"/>
</dbReference>
<dbReference type="FunFam" id="3.40.50.2000:FF:000050">
    <property type="entry name" value="UDP-glucuronosyltransferase"/>
    <property type="match status" value="1"/>
</dbReference>
<evidence type="ECO:0000256" key="2">
    <source>
        <dbReference type="ARBA" id="ARBA00022676"/>
    </source>
</evidence>
<keyword evidence="5" id="KW-1133">Transmembrane helix</keyword>
<keyword evidence="7" id="KW-1185">Reference proteome</keyword>
<dbReference type="GO" id="GO:0015020">
    <property type="term" value="F:glucuronosyltransferase activity"/>
    <property type="evidence" value="ECO:0007669"/>
    <property type="project" value="UniProtKB-EC"/>
</dbReference>
<evidence type="ECO:0000256" key="4">
    <source>
        <dbReference type="RuleBase" id="RU003718"/>
    </source>
</evidence>
<evidence type="ECO:0000313" key="7">
    <source>
        <dbReference type="Proteomes" id="UP000791440"/>
    </source>
</evidence>
<gene>
    <name evidence="6" type="ORF">O3G_MSEX001633</name>
</gene>
<reference evidence="6" key="1">
    <citation type="journal article" date="2016" name="Insect Biochem. Mol. Biol.">
        <title>Multifaceted biological insights from a draft genome sequence of the tobacco hornworm moth, Manduca sexta.</title>
        <authorList>
            <person name="Kanost M.R."/>
            <person name="Arrese E.L."/>
            <person name="Cao X."/>
            <person name="Chen Y.R."/>
            <person name="Chellapilla S."/>
            <person name="Goldsmith M.R."/>
            <person name="Grosse-Wilde E."/>
            <person name="Heckel D.G."/>
            <person name="Herndon N."/>
            <person name="Jiang H."/>
            <person name="Papanicolaou A."/>
            <person name="Qu J."/>
            <person name="Soulages J.L."/>
            <person name="Vogel H."/>
            <person name="Walters J."/>
            <person name="Waterhouse R.M."/>
            <person name="Ahn S.J."/>
            <person name="Almeida F.C."/>
            <person name="An C."/>
            <person name="Aqrawi P."/>
            <person name="Bretschneider A."/>
            <person name="Bryant W.B."/>
            <person name="Bucks S."/>
            <person name="Chao H."/>
            <person name="Chevignon G."/>
            <person name="Christen J.M."/>
            <person name="Clarke D.F."/>
            <person name="Dittmer N.T."/>
            <person name="Ferguson L.C.F."/>
            <person name="Garavelou S."/>
            <person name="Gordon K.H.J."/>
            <person name="Gunaratna R.T."/>
            <person name="Han Y."/>
            <person name="Hauser F."/>
            <person name="He Y."/>
            <person name="Heidel-Fischer H."/>
            <person name="Hirsh A."/>
            <person name="Hu Y."/>
            <person name="Jiang H."/>
            <person name="Kalra D."/>
            <person name="Klinner C."/>
            <person name="Konig C."/>
            <person name="Kovar C."/>
            <person name="Kroll A.R."/>
            <person name="Kuwar S.S."/>
            <person name="Lee S.L."/>
            <person name="Lehman R."/>
            <person name="Li K."/>
            <person name="Li Z."/>
            <person name="Liang H."/>
            <person name="Lovelace S."/>
            <person name="Lu Z."/>
            <person name="Mansfield J.H."/>
            <person name="McCulloch K.J."/>
            <person name="Mathew T."/>
            <person name="Morton B."/>
            <person name="Muzny D.M."/>
            <person name="Neunemann D."/>
            <person name="Ongeri F."/>
            <person name="Pauchet Y."/>
            <person name="Pu L.L."/>
            <person name="Pyrousis I."/>
            <person name="Rao X.J."/>
            <person name="Redding A."/>
            <person name="Roesel C."/>
            <person name="Sanchez-Gracia A."/>
            <person name="Schaack S."/>
            <person name="Shukla A."/>
            <person name="Tetreau G."/>
            <person name="Wang Y."/>
            <person name="Xiong G.H."/>
            <person name="Traut W."/>
            <person name="Walsh T.K."/>
            <person name="Worley K.C."/>
            <person name="Wu D."/>
            <person name="Wu W."/>
            <person name="Wu Y.Q."/>
            <person name="Zhang X."/>
            <person name="Zou Z."/>
            <person name="Zucker H."/>
            <person name="Briscoe A.D."/>
            <person name="Burmester T."/>
            <person name="Clem R.J."/>
            <person name="Feyereisen R."/>
            <person name="Grimmelikhuijzen C.J.P."/>
            <person name="Hamodrakas S.J."/>
            <person name="Hansson B.S."/>
            <person name="Huguet E."/>
            <person name="Jermiin L.S."/>
            <person name="Lan Q."/>
            <person name="Lehman H.K."/>
            <person name="Lorenzen M."/>
            <person name="Merzendorfer H."/>
            <person name="Michalopoulos I."/>
            <person name="Morton D.B."/>
            <person name="Muthukrishnan S."/>
            <person name="Oakeshott J.G."/>
            <person name="Palmer W."/>
            <person name="Park Y."/>
            <person name="Passarelli A.L."/>
            <person name="Rozas J."/>
            <person name="Schwartz L.M."/>
            <person name="Smith W."/>
            <person name="Southgate A."/>
            <person name="Vilcinskas A."/>
            <person name="Vogt R."/>
            <person name="Wang P."/>
            <person name="Werren J."/>
            <person name="Yu X.Q."/>
            <person name="Zhou J.J."/>
            <person name="Brown S.J."/>
            <person name="Scherer S.E."/>
            <person name="Richards S."/>
            <person name="Blissard G.W."/>
        </authorList>
    </citation>
    <scope>NUCLEOTIDE SEQUENCE</scope>
</reference>
<evidence type="ECO:0000313" key="6">
    <source>
        <dbReference type="EMBL" id="KAG6441100.1"/>
    </source>
</evidence>
<comment type="caution">
    <text evidence="6">The sequence shown here is derived from an EMBL/GenBank/DDBJ whole genome shotgun (WGS) entry which is preliminary data.</text>
</comment>
<dbReference type="EMBL" id="JH668283">
    <property type="protein sequence ID" value="KAG6441100.1"/>
    <property type="molecule type" value="Genomic_DNA"/>
</dbReference>
<comment type="similarity">
    <text evidence="1 4">Belongs to the UDP-glycosyltransferase family.</text>
</comment>
<reference evidence="6" key="2">
    <citation type="submission" date="2020-12" db="EMBL/GenBank/DDBJ databases">
        <authorList>
            <person name="Kanost M."/>
        </authorList>
    </citation>
    <scope>NUCLEOTIDE SEQUENCE</scope>
</reference>
<dbReference type="InterPro" id="IPR002213">
    <property type="entry name" value="UDP_glucos_trans"/>
</dbReference>
<keyword evidence="2 4" id="KW-0328">Glycosyltransferase</keyword>
<dbReference type="CDD" id="cd03784">
    <property type="entry name" value="GT1_Gtf-like"/>
    <property type="match status" value="1"/>
</dbReference>
<dbReference type="PANTHER" id="PTHR48043">
    <property type="entry name" value="EG:EG0003.4 PROTEIN-RELATED"/>
    <property type="match status" value="1"/>
</dbReference>
<dbReference type="InterPro" id="IPR050271">
    <property type="entry name" value="UDP-glycosyltransferase"/>
</dbReference>
<keyword evidence="3 4" id="KW-0808">Transferase</keyword>
<accession>A0A921YKZ6</accession>
<dbReference type="GO" id="GO:0016020">
    <property type="term" value="C:membrane"/>
    <property type="evidence" value="ECO:0007669"/>
    <property type="project" value="UniProtKB-SubCell"/>
</dbReference>
<feature type="transmembrane region" description="Helical" evidence="5">
    <location>
        <begin position="471"/>
        <end position="495"/>
    </location>
</feature>
<dbReference type="Proteomes" id="UP000791440">
    <property type="component" value="Unassembled WGS sequence"/>
</dbReference>
<evidence type="ECO:0000256" key="1">
    <source>
        <dbReference type="ARBA" id="ARBA00009995"/>
    </source>
</evidence>
<dbReference type="EC" id="2.4.1.17" evidence="5"/>
<dbReference type="PROSITE" id="PS00375">
    <property type="entry name" value="UDPGT"/>
    <property type="match status" value="1"/>
</dbReference>
<organism evidence="6 7">
    <name type="scientific">Manduca sexta</name>
    <name type="common">Tobacco hawkmoth</name>
    <name type="synonym">Tobacco hornworm</name>
    <dbReference type="NCBI Taxonomy" id="7130"/>
    <lineage>
        <taxon>Eukaryota</taxon>
        <taxon>Metazoa</taxon>
        <taxon>Ecdysozoa</taxon>
        <taxon>Arthropoda</taxon>
        <taxon>Hexapoda</taxon>
        <taxon>Insecta</taxon>
        <taxon>Pterygota</taxon>
        <taxon>Neoptera</taxon>
        <taxon>Endopterygota</taxon>
        <taxon>Lepidoptera</taxon>
        <taxon>Glossata</taxon>
        <taxon>Ditrysia</taxon>
        <taxon>Bombycoidea</taxon>
        <taxon>Sphingidae</taxon>
        <taxon>Sphinginae</taxon>
        <taxon>Sphingini</taxon>
        <taxon>Manduca</taxon>
    </lineage>
</organism>
<comment type="caution">
    <text evidence="5">Lacks conserved residue(s) required for the propagation of feature annotation.</text>
</comment>
<protein>
    <recommendedName>
        <fullName evidence="5">UDP-glucuronosyltransferase</fullName>
        <ecNumber evidence="5">2.4.1.17</ecNumber>
    </recommendedName>
</protein>
<comment type="subcellular location">
    <subcellularLocation>
        <location evidence="5">Membrane</location>
        <topology evidence="5">Single-pass membrane protein</topology>
    </subcellularLocation>
</comment>
<evidence type="ECO:0000256" key="3">
    <source>
        <dbReference type="ARBA" id="ARBA00022679"/>
    </source>
</evidence>
<dbReference type="AlphaFoldDB" id="A0A921YKZ6"/>
<dbReference type="InterPro" id="IPR035595">
    <property type="entry name" value="UDP_glycos_trans_CS"/>
</dbReference>